<comment type="caution">
    <text evidence="1">The sequence shown here is derived from an EMBL/GenBank/DDBJ whole genome shotgun (WGS) entry which is preliminary data.</text>
</comment>
<sequence length="139" mass="16242">MGDIRGGGKLPECLIHKKFSYLNYKEAAKSSLLSKTWLQAWITYPNLEFKFEYGKGNDNRLLVDKVMEIYRERKIPIEKFILSISSTKYHHGFVFPRMEKWLDIALQNGVKQLMPPSYPFPLSKFLALKIFKRIGPEAL</sequence>
<evidence type="ECO:0000313" key="2">
    <source>
        <dbReference type="Proteomes" id="UP000222542"/>
    </source>
</evidence>
<evidence type="ECO:0000313" key="1">
    <source>
        <dbReference type="EMBL" id="PHT72061.1"/>
    </source>
</evidence>
<accession>A0A2G2YR11</accession>
<dbReference type="InterPro" id="IPR036047">
    <property type="entry name" value="F-box-like_dom_sf"/>
</dbReference>
<dbReference type="Gramene" id="PHT72061">
    <property type="protein sequence ID" value="PHT72061"/>
    <property type="gene ID" value="T459_22846"/>
</dbReference>
<name>A0A2G2YR11_CAPAN</name>
<protein>
    <submittedName>
        <fullName evidence="1">Uncharacterized protein</fullName>
    </submittedName>
</protein>
<dbReference type="AlphaFoldDB" id="A0A2G2YR11"/>
<reference evidence="1 2" key="2">
    <citation type="journal article" date="2017" name="Genome Biol.">
        <title>New reference genome sequences of hot pepper reveal the massive evolution of plant disease-resistance genes by retroduplication.</title>
        <authorList>
            <person name="Kim S."/>
            <person name="Park J."/>
            <person name="Yeom S.I."/>
            <person name="Kim Y.M."/>
            <person name="Seo E."/>
            <person name="Kim K.T."/>
            <person name="Kim M.S."/>
            <person name="Lee J.M."/>
            <person name="Cheong K."/>
            <person name="Shin H.S."/>
            <person name="Kim S.B."/>
            <person name="Han K."/>
            <person name="Lee J."/>
            <person name="Park M."/>
            <person name="Lee H.A."/>
            <person name="Lee H.Y."/>
            <person name="Lee Y."/>
            <person name="Oh S."/>
            <person name="Lee J.H."/>
            <person name="Choi E."/>
            <person name="Choi E."/>
            <person name="Lee S.E."/>
            <person name="Jeon J."/>
            <person name="Kim H."/>
            <person name="Choi G."/>
            <person name="Song H."/>
            <person name="Lee J."/>
            <person name="Lee S.C."/>
            <person name="Kwon J.K."/>
            <person name="Lee H.Y."/>
            <person name="Koo N."/>
            <person name="Hong Y."/>
            <person name="Kim R.W."/>
            <person name="Kang W.H."/>
            <person name="Huh J.H."/>
            <person name="Kang B.C."/>
            <person name="Yang T.J."/>
            <person name="Lee Y.H."/>
            <person name="Bennetzen J.L."/>
            <person name="Choi D."/>
        </authorList>
    </citation>
    <scope>NUCLEOTIDE SEQUENCE [LARGE SCALE GENOMIC DNA]</scope>
    <source>
        <strain evidence="2">cv. CM334</strain>
    </source>
</reference>
<dbReference type="SUPFAM" id="SSF81383">
    <property type="entry name" value="F-box domain"/>
    <property type="match status" value="1"/>
</dbReference>
<dbReference type="STRING" id="4072.A0A2G2YR11"/>
<keyword evidence="2" id="KW-1185">Reference proteome</keyword>
<dbReference type="PANTHER" id="PTHR32212">
    <property type="entry name" value="CYCLIN-LIKE F-BOX"/>
    <property type="match status" value="1"/>
</dbReference>
<dbReference type="PANTHER" id="PTHR32212:SF429">
    <property type="entry name" value="ZF-HD HOMEOBOX PROTEIN"/>
    <property type="match status" value="1"/>
</dbReference>
<reference evidence="1 2" key="1">
    <citation type="journal article" date="2014" name="Nat. Genet.">
        <title>Genome sequence of the hot pepper provides insights into the evolution of pungency in Capsicum species.</title>
        <authorList>
            <person name="Kim S."/>
            <person name="Park M."/>
            <person name="Yeom S.I."/>
            <person name="Kim Y.M."/>
            <person name="Lee J.M."/>
            <person name="Lee H.A."/>
            <person name="Seo E."/>
            <person name="Choi J."/>
            <person name="Cheong K."/>
            <person name="Kim K.T."/>
            <person name="Jung K."/>
            <person name="Lee G.W."/>
            <person name="Oh S.K."/>
            <person name="Bae C."/>
            <person name="Kim S.B."/>
            <person name="Lee H.Y."/>
            <person name="Kim S.Y."/>
            <person name="Kim M.S."/>
            <person name="Kang B.C."/>
            <person name="Jo Y.D."/>
            <person name="Yang H.B."/>
            <person name="Jeong H.J."/>
            <person name="Kang W.H."/>
            <person name="Kwon J.K."/>
            <person name="Shin C."/>
            <person name="Lim J.Y."/>
            <person name="Park J.H."/>
            <person name="Huh J.H."/>
            <person name="Kim J.S."/>
            <person name="Kim B.D."/>
            <person name="Cohen O."/>
            <person name="Paran I."/>
            <person name="Suh M.C."/>
            <person name="Lee S.B."/>
            <person name="Kim Y.K."/>
            <person name="Shin Y."/>
            <person name="Noh S.J."/>
            <person name="Park J."/>
            <person name="Seo Y.S."/>
            <person name="Kwon S.Y."/>
            <person name="Kim H.A."/>
            <person name="Park J.M."/>
            <person name="Kim H.J."/>
            <person name="Choi S.B."/>
            <person name="Bosland P.W."/>
            <person name="Reeves G."/>
            <person name="Jo S.H."/>
            <person name="Lee B.W."/>
            <person name="Cho H.T."/>
            <person name="Choi H.S."/>
            <person name="Lee M.S."/>
            <person name="Yu Y."/>
            <person name="Do Choi Y."/>
            <person name="Park B.S."/>
            <person name="van Deynze A."/>
            <person name="Ashrafi H."/>
            <person name="Hill T."/>
            <person name="Kim W.T."/>
            <person name="Pai H.S."/>
            <person name="Ahn H.K."/>
            <person name="Yeam I."/>
            <person name="Giovannoni J.J."/>
            <person name="Rose J.K."/>
            <person name="Sorensen I."/>
            <person name="Lee S.J."/>
            <person name="Kim R.W."/>
            <person name="Choi I.Y."/>
            <person name="Choi B.S."/>
            <person name="Lim J.S."/>
            <person name="Lee Y.H."/>
            <person name="Choi D."/>
        </authorList>
    </citation>
    <scope>NUCLEOTIDE SEQUENCE [LARGE SCALE GENOMIC DNA]</scope>
    <source>
        <strain evidence="2">cv. CM334</strain>
    </source>
</reference>
<dbReference type="EMBL" id="AYRZ02000009">
    <property type="protein sequence ID" value="PHT72061.1"/>
    <property type="molecule type" value="Genomic_DNA"/>
</dbReference>
<proteinExistence type="predicted"/>
<dbReference type="Proteomes" id="UP000222542">
    <property type="component" value="Unassembled WGS sequence"/>
</dbReference>
<organism evidence="1 2">
    <name type="scientific">Capsicum annuum</name>
    <name type="common">Capsicum pepper</name>
    <dbReference type="NCBI Taxonomy" id="4072"/>
    <lineage>
        <taxon>Eukaryota</taxon>
        <taxon>Viridiplantae</taxon>
        <taxon>Streptophyta</taxon>
        <taxon>Embryophyta</taxon>
        <taxon>Tracheophyta</taxon>
        <taxon>Spermatophyta</taxon>
        <taxon>Magnoliopsida</taxon>
        <taxon>eudicotyledons</taxon>
        <taxon>Gunneridae</taxon>
        <taxon>Pentapetalae</taxon>
        <taxon>asterids</taxon>
        <taxon>lamiids</taxon>
        <taxon>Solanales</taxon>
        <taxon>Solanaceae</taxon>
        <taxon>Solanoideae</taxon>
        <taxon>Capsiceae</taxon>
        <taxon>Capsicum</taxon>
    </lineage>
</organism>
<gene>
    <name evidence="1" type="ORF">T459_22846</name>
</gene>